<feature type="transmembrane region" description="Helical" evidence="1">
    <location>
        <begin position="183"/>
        <end position="204"/>
    </location>
</feature>
<keyword evidence="1" id="KW-1133">Transmembrane helix</keyword>
<dbReference type="EMBL" id="BMOK01000003">
    <property type="protein sequence ID" value="GGL47417.1"/>
    <property type="molecule type" value="Genomic_DNA"/>
</dbReference>
<reference evidence="2" key="2">
    <citation type="submission" date="2020-09" db="EMBL/GenBank/DDBJ databases">
        <authorList>
            <person name="Sun Q."/>
            <person name="Ohkuma M."/>
        </authorList>
    </citation>
    <scope>NUCLEOTIDE SEQUENCE</scope>
    <source>
        <strain evidence="2">JCM 15325</strain>
    </source>
</reference>
<evidence type="ECO:0000256" key="1">
    <source>
        <dbReference type="SAM" id="Phobius"/>
    </source>
</evidence>
<feature type="transmembrane region" description="Helical" evidence="1">
    <location>
        <begin position="159"/>
        <end position="177"/>
    </location>
</feature>
<dbReference type="Proteomes" id="UP000654670">
    <property type="component" value="Unassembled WGS sequence"/>
</dbReference>
<accession>A0A917RZR1</accession>
<dbReference type="RefSeq" id="WP_188801923.1">
    <property type="nucleotide sequence ID" value="NZ_BMOK01000003.1"/>
</dbReference>
<comment type="caution">
    <text evidence="2">The sequence shown here is derived from an EMBL/GenBank/DDBJ whole genome shotgun (WGS) entry which is preliminary data.</text>
</comment>
<name>A0A917RZR1_9BACL</name>
<keyword evidence="3" id="KW-1185">Reference proteome</keyword>
<feature type="transmembrane region" description="Helical" evidence="1">
    <location>
        <begin position="58"/>
        <end position="76"/>
    </location>
</feature>
<reference evidence="2" key="1">
    <citation type="journal article" date="2014" name="Int. J. Syst. Evol. Microbiol.">
        <title>Complete genome sequence of Corynebacterium casei LMG S-19264T (=DSM 44701T), isolated from a smear-ripened cheese.</title>
        <authorList>
            <consortium name="US DOE Joint Genome Institute (JGI-PGF)"/>
            <person name="Walter F."/>
            <person name="Albersmeier A."/>
            <person name="Kalinowski J."/>
            <person name="Ruckert C."/>
        </authorList>
    </citation>
    <scope>NUCLEOTIDE SEQUENCE</scope>
    <source>
        <strain evidence="2">JCM 15325</strain>
    </source>
</reference>
<feature type="transmembrane region" description="Helical" evidence="1">
    <location>
        <begin position="82"/>
        <end position="101"/>
    </location>
</feature>
<organism evidence="2 3">
    <name type="scientific">Sporolactobacillus putidus</name>
    <dbReference type="NCBI Taxonomy" id="492735"/>
    <lineage>
        <taxon>Bacteria</taxon>
        <taxon>Bacillati</taxon>
        <taxon>Bacillota</taxon>
        <taxon>Bacilli</taxon>
        <taxon>Bacillales</taxon>
        <taxon>Sporolactobacillaceae</taxon>
        <taxon>Sporolactobacillus</taxon>
    </lineage>
</organism>
<feature type="transmembrane region" description="Helical" evidence="1">
    <location>
        <begin position="7"/>
        <end position="27"/>
    </location>
</feature>
<evidence type="ECO:0000313" key="2">
    <source>
        <dbReference type="EMBL" id="GGL47417.1"/>
    </source>
</evidence>
<keyword evidence="1" id="KW-0812">Transmembrane</keyword>
<proteinExistence type="predicted"/>
<dbReference type="AlphaFoldDB" id="A0A917RZR1"/>
<gene>
    <name evidence="2" type="ORF">GCM10007968_09370</name>
</gene>
<evidence type="ECO:0000313" key="3">
    <source>
        <dbReference type="Proteomes" id="UP000654670"/>
    </source>
</evidence>
<feature type="transmembrane region" description="Helical" evidence="1">
    <location>
        <begin position="135"/>
        <end position="152"/>
    </location>
</feature>
<keyword evidence="1" id="KW-0472">Membrane</keyword>
<feature type="transmembrane region" description="Helical" evidence="1">
    <location>
        <begin position="110"/>
        <end position="129"/>
    </location>
</feature>
<protein>
    <submittedName>
        <fullName evidence="2">Uncharacterized protein</fullName>
    </submittedName>
</protein>
<sequence>MKNNGLLGFIALGSMMTAVFLIAVNLVTGFSHFWAIYPSAFLMCPFVLLFYHDKGLKFFSLIISLVFTGLCAFQNFMETPGYPWILYVLAPAVLGPLMVFLGRRSLTRKFASAAASGLISYYLALNIFFESGYPWAIFTTFAFLWWPLSLFLARKPLTFASVGSGLIILFFSVLNEMTTPETIWAIYPVFLVAWWPLSIFYFVYCPGKRAVGTMNMKKS</sequence>
<feature type="transmembrane region" description="Helical" evidence="1">
    <location>
        <begin position="33"/>
        <end position="51"/>
    </location>
</feature>